<sequence length="172" mass="18973">MVTAAKANDAKMQALYDAHAAALFQFLMRLTFGDRETALDLMQETMLRAWRNLDVLAEDVRSLRPWLYTVARRVAIDSARAKAARPQEVVVTDLTTFAAGDDEMERVVAVQTVRQAMTMLSEQHRSVIALVYRRGLSAADAAAVLGIPEGTVKSRTYYALRALREAIEGAGA</sequence>
<dbReference type="Gene3D" id="1.10.1740.10">
    <property type="match status" value="1"/>
</dbReference>
<dbReference type="InterPro" id="IPR013325">
    <property type="entry name" value="RNA_pol_sigma_r2"/>
</dbReference>
<dbReference type="NCBIfam" id="TIGR02937">
    <property type="entry name" value="sigma70-ECF"/>
    <property type="match status" value="1"/>
</dbReference>
<dbReference type="Gene3D" id="1.10.10.10">
    <property type="entry name" value="Winged helix-like DNA-binding domain superfamily/Winged helix DNA-binding domain"/>
    <property type="match status" value="1"/>
</dbReference>
<dbReference type="InterPro" id="IPR007627">
    <property type="entry name" value="RNA_pol_sigma70_r2"/>
</dbReference>
<accession>A0A917WH37</accession>
<evidence type="ECO:0000256" key="4">
    <source>
        <dbReference type="ARBA" id="ARBA00023125"/>
    </source>
</evidence>
<dbReference type="InterPro" id="IPR007630">
    <property type="entry name" value="RNA_pol_sigma70_r4"/>
</dbReference>
<comment type="caution">
    <text evidence="8">The sequence shown here is derived from an EMBL/GenBank/DDBJ whole genome shotgun (WGS) entry which is preliminary data.</text>
</comment>
<name>A0A917WH37_9ACTN</name>
<dbReference type="CDD" id="cd06171">
    <property type="entry name" value="Sigma70_r4"/>
    <property type="match status" value="1"/>
</dbReference>
<dbReference type="InterPro" id="IPR039425">
    <property type="entry name" value="RNA_pol_sigma-70-like"/>
</dbReference>
<keyword evidence="5" id="KW-0804">Transcription</keyword>
<dbReference type="GO" id="GO:0006352">
    <property type="term" value="P:DNA-templated transcription initiation"/>
    <property type="evidence" value="ECO:0007669"/>
    <property type="project" value="InterPro"/>
</dbReference>
<evidence type="ECO:0000259" key="7">
    <source>
        <dbReference type="Pfam" id="PF04545"/>
    </source>
</evidence>
<dbReference type="SUPFAM" id="SSF88659">
    <property type="entry name" value="Sigma3 and sigma4 domains of RNA polymerase sigma factors"/>
    <property type="match status" value="1"/>
</dbReference>
<keyword evidence="2" id="KW-0805">Transcription regulation</keyword>
<keyword evidence="9" id="KW-1185">Reference proteome</keyword>
<evidence type="ECO:0000313" key="9">
    <source>
        <dbReference type="Proteomes" id="UP000642070"/>
    </source>
</evidence>
<keyword evidence="3" id="KW-0731">Sigma factor</keyword>
<comment type="similarity">
    <text evidence="1">Belongs to the sigma-70 factor family. ECF subfamily.</text>
</comment>
<proteinExistence type="inferred from homology"/>
<evidence type="ECO:0000313" key="8">
    <source>
        <dbReference type="EMBL" id="GGM03551.1"/>
    </source>
</evidence>
<dbReference type="EMBL" id="BMPI01000001">
    <property type="protein sequence ID" value="GGM03551.1"/>
    <property type="molecule type" value="Genomic_DNA"/>
</dbReference>
<evidence type="ECO:0000256" key="3">
    <source>
        <dbReference type="ARBA" id="ARBA00023082"/>
    </source>
</evidence>
<dbReference type="GO" id="GO:0016987">
    <property type="term" value="F:sigma factor activity"/>
    <property type="evidence" value="ECO:0007669"/>
    <property type="project" value="UniProtKB-KW"/>
</dbReference>
<protein>
    <submittedName>
        <fullName evidence="8">RNA polymerase sigma factor SigL</fullName>
    </submittedName>
</protein>
<dbReference type="PANTHER" id="PTHR43133:SF52">
    <property type="entry name" value="ECF RNA POLYMERASE SIGMA FACTOR SIGL"/>
    <property type="match status" value="1"/>
</dbReference>
<organism evidence="8 9">
    <name type="scientific">Dactylosporangium sucinum</name>
    <dbReference type="NCBI Taxonomy" id="1424081"/>
    <lineage>
        <taxon>Bacteria</taxon>
        <taxon>Bacillati</taxon>
        <taxon>Actinomycetota</taxon>
        <taxon>Actinomycetes</taxon>
        <taxon>Micromonosporales</taxon>
        <taxon>Micromonosporaceae</taxon>
        <taxon>Dactylosporangium</taxon>
    </lineage>
</organism>
<dbReference type="Pfam" id="PF04545">
    <property type="entry name" value="Sigma70_r4"/>
    <property type="match status" value="1"/>
</dbReference>
<evidence type="ECO:0000256" key="5">
    <source>
        <dbReference type="ARBA" id="ARBA00023163"/>
    </source>
</evidence>
<dbReference type="PANTHER" id="PTHR43133">
    <property type="entry name" value="RNA POLYMERASE ECF-TYPE SIGMA FACTO"/>
    <property type="match status" value="1"/>
</dbReference>
<feature type="domain" description="RNA polymerase sigma-70 region 2" evidence="6">
    <location>
        <begin position="15"/>
        <end position="83"/>
    </location>
</feature>
<dbReference type="InterPro" id="IPR014284">
    <property type="entry name" value="RNA_pol_sigma-70_dom"/>
</dbReference>
<dbReference type="SUPFAM" id="SSF88946">
    <property type="entry name" value="Sigma2 domain of RNA polymerase sigma factors"/>
    <property type="match status" value="1"/>
</dbReference>
<evidence type="ECO:0000256" key="1">
    <source>
        <dbReference type="ARBA" id="ARBA00010641"/>
    </source>
</evidence>
<dbReference type="Pfam" id="PF04542">
    <property type="entry name" value="Sigma70_r2"/>
    <property type="match status" value="1"/>
</dbReference>
<dbReference type="Proteomes" id="UP000642070">
    <property type="component" value="Unassembled WGS sequence"/>
</dbReference>
<dbReference type="InterPro" id="IPR036388">
    <property type="entry name" value="WH-like_DNA-bd_sf"/>
</dbReference>
<dbReference type="GO" id="GO:0003677">
    <property type="term" value="F:DNA binding"/>
    <property type="evidence" value="ECO:0007669"/>
    <property type="project" value="UniProtKB-KW"/>
</dbReference>
<dbReference type="InterPro" id="IPR013324">
    <property type="entry name" value="RNA_pol_sigma_r3/r4-like"/>
</dbReference>
<reference evidence="8" key="1">
    <citation type="journal article" date="2014" name="Int. J. Syst. Evol. Microbiol.">
        <title>Complete genome sequence of Corynebacterium casei LMG S-19264T (=DSM 44701T), isolated from a smear-ripened cheese.</title>
        <authorList>
            <consortium name="US DOE Joint Genome Institute (JGI-PGF)"/>
            <person name="Walter F."/>
            <person name="Albersmeier A."/>
            <person name="Kalinowski J."/>
            <person name="Ruckert C."/>
        </authorList>
    </citation>
    <scope>NUCLEOTIDE SEQUENCE</scope>
    <source>
        <strain evidence="8">JCM 19831</strain>
    </source>
</reference>
<gene>
    <name evidence="8" type="ORF">GCM10007977_001110</name>
</gene>
<evidence type="ECO:0000256" key="2">
    <source>
        <dbReference type="ARBA" id="ARBA00023015"/>
    </source>
</evidence>
<evidence type="ECO:0000259" key="6">
    <source>
        <dbReference type="Pfam" id="PF04542"/>
    </source>
</evidence>
<reference evidence="8" key="2">
    <citation type="submission" date="2020-09" db="EMBL/GenBank/DDBJ databases">
        <authorList>
            <person name="Sun Q."/>
            <person name="Ohkuma M."/>
        </authorList>
    </citation>
    <scope>NUCLEOTIDE SEQUENCE</scope>
    <source>
        <strain evidence="8">JCM 19831</strain>
    </source>
</reference>
<keyword evidence="4" id="KW-0238">DNA-binding</keyword>
<dbReference type="AlphaFoldDB" id="A0A917WH37"/>
<dbReference type="RefSeq" id="WP_190247667.1">
    <property type="nucleotide sequence ID" value="NZ_BMPI01000001.1"/>
</dbReference>
<feature type="domain" description="RNA polymerase sigma-70 region 4" evidence="7">
    <location>
        <begin position="117"/>
        <end position="165"/>
    </location>
</feature>